<dbReference type="CDD" id="cd18186">
    <property type="entry name" value="BTB_POZ_ZBTB_KLHL-like"/>
    <property type="match status" value="1"/>
</dbReference>
<accession>A0A9J6BLB4</accession>
<dbReference type="PANTHER" id="PTHR24413">
    <property type="entry name" value="SPECKLE-TYPE POZ PROTEIN"/>
    <property type="match status" value="1"/>
</dbReference>
<dbReference type="Proteomes" id="UP001107558">
    <property type="component" value="Chromosome 3"/>
</dbReference>
<reference evidence="3" key="1">
    <citation type="submission" date="2021-03" db="EMBL/GenBank/DDBJ databases">
        <title>Chromosome level genome of the anhydrobiotic midge Polypedilum vanderplanki.</title>
        <authorList>
            <person name="Yoshida Y."/>
            <person name="Kikawada T."/>
            <person name="Gusev O."/>
        </authorList>
    </citation>
    <scope>NUCLEOTIDE SEQUENCE</scope>
    <source>
        <strain evidence="3">NIAS01</strain>
        <tissue evidence="3">Whole body or cell culture</tissue>
    </source>
</reference>
<feature type="coiled-coil region" evidence="1">
    <location>
        <begin position="659"/>
        <end position="686"/>
    </location>
</feature>
<dbReference type="OrthoDB" id="7492888at2759"/>
<dbReference type="EMBL" id="JADBJN010000003">
    <property type="protein sequence ID" value="KAG5670652.1"/>
    <property type="molecule type" value="Genomic_DNA"/>
</dbReference>
<sequence>MEQKITCVFDTRYNAKLYTCEVENQEICSKKVLSFIGKHLTGKDNTDVKFLSFSYCNISKFPQGLTKVFPKLIHIQLNECGLSQLTRNCLKEYSNLTALYLAGNNIPYLPGDLFEDLKFLKICNLSKSKIEVIEPNILDKCAQLKYMNFQKNICINKCFNSITFDSSLERMKKELREKYPRWGDRIKNFKGKITSEVLKLIKEISEKDETIQKIKKESESYESALIMLENKRYQEIQVLNTNKDDQIHSLEQIINELNGKLKSFENKNEEIENLEQKVRDTEQLMTKKLQEQKCSNDEEIMKLKKECQTFQRKSKKLEAVLETTTENAKIKLNESESKNQKVRALLIARIEMIENLKQKLSIIKKEKKEFQNMIVNKDKRIKIIEEKLRLCDIQIKKFNEENSKLLRTIDAVKAENRELLEHKIKNVQILEDFEQKMKNKLLESSKEMQELLKPYQNLLETEDRNQEIIKANSQTLERNKFLEHKLLEAEAENESLKLQSGFTQDFKTLMENDELKDITIITDNEEFKAHKFVLAARSPTFASIFMKNVHAKRLTLTDVSTDIFHIILNFIYTLNFPNSNEIDYIELFKASNKFQIEKLKVFATNKMLQQINFDNALEVLKISNKYGYEELRKKSFDEIKNFFDTEKIHESLAFDTKKLEKLIELKKEKNKMIAELELEFKKLLEE</sequence>
<feature type="domain" description="BTB" evidence="2">
    <location>
        <begin position="516"/>
        <end position="580"/>
    </location>
</feature>
<dbReference type="InterPro" id="IPR001611">
    <property type="entry name" value="Leu-rich_rpt"/>
</dbReference>
<evidence type="ECO:0000259" key="2">
    <source>
        <dbReference type="PROSITE" id="PS50097"/>
    </source>
</evidence>
<dbReference type="PROSITE" id="PS50097">
    <property type="entry name" value="BTB"/>
    <property type="match status" value="1"/>
</dbReference>
<proteinExistence type="predicted"/>
<dbReference type="Gene3D" id="3.30.710.10">
    <property type="entry name" value="Potassium Channel Kv1.1, Chain A"/>
    <property type="match status" value="1"/>
</dbReference>
<keyword evidence="4" id="KW-1185">Reference proteome</keyword>
<organism evidence="3 4">
    <name type="scientific">Polypedilum vanderplanki</name>
    <name type="common">Sleeping chironomid midge</name>
    <dbReference type="NCBI Taxonomy" id="319348"/>
    <lineage>
        <taxon>Eukaryota</taxon>
        <taxon>Metazoa</taxon>
        <taxon>Ecdysozoa</taxon>
        <taxon>Arthropoda</taxon>
        <taxon>Hexapoda</taxon>
        <taxon>Insecta</taxon>
        <taxon>Pterygota</taxon>
        <taxon>Neoptera</taxon>
        <taxon>Endopterygota</taxon>
        <taxon>Diptera</taxon>
        <taxon>Nematocera</taxon>
        <taxon>Chironomoidea</taxon>
        <taxon>Chironomidae</taxon>
        <taxon>Chironominae</taxon>
        <taxon>Polypedilum</taxon>
        <taxon>Polypedilum</taxon>
    </lineage>
</organism>
<feature type="coiled-coil region" evidence="1">
    <location>
        <begin position="197"/>
        <end position="320"/>
    </location>
</feature>
<feature type="coiled-coil region" evidence="1">
    <location>
        <begin position="353"/>
        <end position="422"/>
    </location>
</feature>
<dbReference type="InterPro" id="IPR011333">
    <property type="entry name" value="SKP1/BTB/POZ_sf"/>
</dbReference>
<dbReference type="Pfam" id="PF00651">
    <property type="entry name" value="BTB"/>
    <property type="match status" value="1"/>
</dbReference>
<protein>
    <recommendedName>
        <fullName evidence="2">BTB domain-containing protein</fullName>
    </recommendedName>
</protein>
<dbReference type="Pfam" id="PF13855">
    <property type="entry name" value="LRR_8"/>
    <property type="match status" value="1"/>
</dbReference>
<dbReference type="SUPFAM" id="SSF54695">
    <property type="entry name" value="POZ domain"/>
    <property type="match status" value="1"/>
</dbReference>
<dbReference type="InterPro" id="IPR032675">
    <property type="entry name" value="LRR_dom_sf"/>
</dbReference>
<gene>
    <name evidence="3" type="ORF">PVAND_000900</name>
</gene>
<comment type="caution">
    <text evidence="3">The sequence shown here is derived from an EMBL/GenBank/DDBJ whole genome shotgun (WGS) entry which is preliminary data.</text>
</comment>
<dbReference type="SUPFAM" id="SSF52058">
    <property type="entry name" value="L domain-like"/>
    <property type="match status" value="1"/>
</dbReference>
<dbReference type="Gene3D" id="3.80.10.10">
    <property type="entry name" value="Ribonuclease Inhibitor"/>
    <property type="match status" value="1"/>
</dbReference>
<evidence type="ECO:0000313" key="4">
    <source>
        <dbReference type="Proteomes" id="UP001107558"/>
    </source>
</evidence>
<evidence type="ECO:0000313" key="3">
    <source>
        <dbReference type="EMBL" id="KAG5670652.1"/>
    </source>
</evidence>
<dbReference type="SMART" id="SM00225">
    <property type="entry name" value="BTB"/>
    <property type="match status" value="1"/>
</dbReference>
<evidence type="ECO:0000256" key="1">
    <source>
        <dbReference type="SAM" id="Coils"/>
    </source>
</evidence>
<feature type="coiled-coil region" evidence="1">
    <location>
        <begin position="472"/>
        <end position="499"/>
    </location>
</feature>
<keyword evidence="1" id="KW-0175">Coiled coil</keyword>
<name>A0A9J6BLB4_POLVA</name>
<dbReference type="InterPro" id="IPR000210">
    <property type="entry name" value="BTB/POZ_dom"/>
</dbReference>
<dbReference type="AlphaFoldDB" id="A0A9J6BLB4"/>